<dbReference type="Pfam" id="PF13563">
    <property type="entry name" value="2_5_RNA_ligase2"/>
    <property type="match status" value="1"/>
</dbReference>
<evidence type="ECO:0000313" key="1">
    <source>
        <dbReference type="EMBL" id="KAJ7693361.1"/>
    </source>
</evidence>
<sequence length="193" mass="22122">MVADRLEIDFAPDNNCPLFRGYRKTYRLEETISEYSDYPPHITLMLSAFHDPHGDLLQVLGDICAQWDPFAFDLSLQYEKKAGVWAAVRNGRNNMHALRDDLMADLRYTKASRGEWRPHVTLYRRALGGRSSLKVKQEIARELNTYFEGPLVGYATGASLWLGDELVENFPFLVQTEVSGSFAETMFRAVTRH</sequence>
<dbReference type="SUPFAM" id="SSF55144">
    <property type="entry name" value="LigT-like"/>
    <property type="match status" value="1"/>
</dbReference>
<gene>
    <name evidence="1" type="ORF">B0H17DRAFT_1179007</name>
</gene>
<dbReference type="AlphaFoldDB" id="A0AAD7GLF8"/>
<reference evidence="1" key="1">
    <citation type="submission" date="2023-03" db="EMBL/GenBank/DDBJ databases">
        <title>Massive genome expansion in bonnet fungi (Mycena s.s.) driven by repeated elements and novel gene families across ecological guilds.</title>
        <authorList>
            <consortium name="Lawrence Berkeley National Laboratory"/>
            <person name="Harder C.B."/>
            <person name="Miyauchi S."/>
            <person name="Viragh M."/>
            <person name="Kuo A."/>
            <person name="Thoen E."/>
            <person name="Andreopoulos B."/>
            <person name="Lu D."/>
            <person name="Skrede I."/>
            <person name="Drula E."/>
            <person name="Henrissat B."/>
            <person name="Morin E."/>
            <person name="Kohler A."/>
            <person name="Barry K."/>
            <person name="LaButti K."/>
            <person name="Morin E."/>
            <person name="Salamov A."/>
            <person name="Lipzen A."/>
            <person name="Mereny Z."/>
            <person name="Hegedus B."/>
            <person name="Baldrian P."/>
            <person name="Stursova M."/>
            <person name="Weitz H."/>
            <person name="Taylor A."/>
            <person name="Grigoriev I.V."/>
            <person name="Nagy L.G."/>
            <person name="Martin F."/>
            <person name="Kauserud H."/>
        </authorList>
    </citation>
    <scope>NUCLEOTIDE SEQUENCE</scope>
    <source>
        <strain evidence="1">CBHHK067</strain>
    </source>
</reference>
<evidence type="ECO:0008006" key="3">
    <source>
        <dbReference type="Google" id="ProtNLM"/>
    </source>
</evidence>
<dbReference type="Proteomes" id="UP001221757">
    <property type="component" value="Unassembled WGS sequence"/>
</dbReference>
<accession>A0AAD7GLF8</accession>
<dbReference type="Gene3D" id="3.90.1140.10">
    <property type="entry name" value="Cyclic phosphodiesterase"/>
    <property type="match status" value="1"/>
</dbReference>
<keyword evidence="2" id="KW-1185">Reference proteome</keyword>
<dbReference type="EMBL" id="JARKIE010000046">
    <property type="protein sequence ID" value="KAJ7693361.1"/>
    <property type="molecule type" value="Genomic_DNA"/>
</dbReference>
<comment type="caution">
    <text evidence="1">The sequence shown here is derived from an EMBL/GenBank/DDBJ whole genome shotgun (WGS) entry which is preliminary data.</text>
</comment>
<organism evidence="1 2">
    <name type="scientific">Mycena rosella</name>
    <name type="common">Pink bonnet</name>
    <name type="synonym">Agaricus rosellus</name>
    <dbReference type="NCBI Taxonomy" id="1033263"/>
    <lineage>
        <taxon>Eukaryota</taxon>
        <taxon>Fungi</taxon>
        <taxon>Dikarya</taxon>
        <taxon>Basidiomycota</taxon>
        <taxon>Agaricomycotina</taxon>
        <taxon>Agaricomycetes</taxon>
        <taxon>Agaricomycetidae</taxon>
        <taxon>Agaricales</taxon>
        <taxon>Marasmiineae</taxon>
        <taxon>Mycenaceae</taxon>
        <taxon>Mycena</taxon>
    </lineage>
</organism>
<dbReference type="InterPro" id="IPR009097">
    <property type="entry name" value="Cyclic_Pdiesterase"/>
</dbReference>
<proteinExistence type="predicted"/>
<evidence type="ECO:0000313" key="2">
    <source>
        <dbReference type="Proteomes" id="UP001221757"/>
    </source>
</evidence>
<protein>
    <recommendedName>
        <fullName evidence="3">2'-5' RNA ligase family protein</fullName>
    </recommendedName>
</protein>
<name>A0AAD7GLF8_MYCRO</name>